<evidence type="ECO:0000313" key="1">
    <source>
        <dbReference type="EMBL" id="TCV82546.1"/>
    </source>
</evidence>
<evidence type="ECO:0000313" key="2">
    <source>
        <dbReference type="Proteomes" id="UP000295367"/>
    </source>
</evidence>
<protein>
    <submittedName>
        <fullName evidence="1">Uncharacterized protein</fullName>
    </submittedName>
</protein>
<dbReference type="RefSeq" id="WP_124945024.1">
    <property type="nucleotide sequence ID" value="NZ_BHVT01000007.1"/>
</dbReference>
<dbReference type="OrthoDB" id="5791859at2"/>
<dbReference type="Proteomes" id="UP000295367">
    <property type="component" value="Unassembled WGS sequence"/>
</dbReference>
<accession>A0A4R3XTL9</accession>
<keyword evidence="2" id="KW-1185">Reference proteome</keyword>
<organism evidence="1 2">
    <name type="scientific">Sulfurirhabdus autotrophica</name>
    <dbReference type="NCBI Taxonomy" id="1706046"/>
    <lineage>
        <taxon>Bacteria</taxon>
        <taxon>Pseudomonadati</taxon>
        <taxon>Pseudomonadota</taxon>
        <taxon>Betaproteobacteria</taxon>
        <taxon>Nitrosomonadales</taxon>
        <taxon>Sulfuricellaceae</taxon>
        <taxon>Sulfurirhabdus</taxon>
    </lineage>
</organism>
<reference evidence="1 2" key="1">
    <citation type="submission" date="2019-03" db="EMBL/GenBank/DDBJ databases">
        <title>Genomic Encyclopedia of Type Strains, Phase IV (KMG-IV): sequencing the most valuable type-strain genomes for metagenomic binning, comparative biology and taxonomic classification.</title>
        <authorList>
            <person name="Goeker M."/>
        </authorList>
    </citation>
    <scope>NUCLEOTIDE SEQUENCE [LARGE SCALE GENOMIC DNA]</scope>
    <source>
        <strain evidence="1 2">DSM 100309</strain>
    </source>
</reference>
<dbReference type="AlphaFoldDB" id="A0A4R3XTL9"/>
<gene>
    <name evidence="1" type="ORF">EDC63_12040</name>
</gene>
<sequence length="293" mass="33291">MLWFKKQPKDVQVIERDLIVPAELTLPFDANLFQQHFSNLKHVAEQDAGLDAYISSMQSKQKLYAESLNEAAIDSLSLEKIEVLLELVFTARRRVYPVLQKMGEQQSVLLIKTLLYGNGMLLERMQSFTEALPVDEGADKAGQKLAAKIKRAAFDFAAEMLHYTDPVKYPLMSRWVWDQSTVSGALREFIRGNDHMAEVPLGNSPEMFEGARKWLAEQVAEQGIYKDVPFWVDMVLADAYSTYFRSMAEGMLSADFGRSGGPEEYVKKFLGIDTMRRSGRTRVKKDSEVQVTN</sequence>
<name>A0A4R3XTL9_9PROT</name>
<dbReference type="EMBL" id="SMCO01000020">
    <property type="protein sequence ID" value="TCV82546.1"/>
    <property type="molecule type" value="Genomic_DNA"/>
</dbReference>
<comment type="caution">
    <text evidence="1">The sequence shown here is derived from an EMBL/GenBank/DDBJ whole genome shotgun (WGS) entry which is preliminary data.</text>
</comment>
<proteinExistence type="predicted"/>